<name>A0A1Q4UXQ2_9ACTN</name>
<organism evidence="2 3">
    <name type="scientific">Streptomyces uncialis</name>
    <dbReference type="NCBI Taxonomy" id="1048205"/>
    <lineage>
        <taxon>Bacteria</taxon>
        <taxon>Bacillati</taxon>
        <taxon>Actinomycetota</taxon>
        <taxon>Actinomycetes</taxon>
        <taxon>Kitasatosporales</taxon>
        <taxon>Streptomycetaceae</taxon>
        <taxon>Streptomyces</taxon>
    </lineage>
</organism>
<keyword evidence="3" id="KW-1185">Reference proteome</keyword>
<protein>
    <recommendedName>
        <fullName evidence="4">Lipoprotein CseA</fullName>
    </recommendedName>
</protein>
<dbReference type="RefSeq" id="WP_073795222.1">
    <property type="nucleotide sequence ID" value="NZ_JBITHB010000029.1"/>
</dbReference>
<evidence type="ECO:0000313" key="3">
    <source>
        <dbReference type="Proteomes" id="UP000186455"/>
    </source>
</evidence>
<evidence type="ECO:0000313" key="2">
    <source>
        <dbReference type="EMBL" id="OKH90367.1"/>
    </source>
</evidence>
<feature type="region of interest" description="Disordered" evidence="1">
    <location>
        <begin position="14"/>
        <end position="44"/>
    </location>
</feature>
<reference evidence="2 3" key="1">
    <citation type="submission" date="2015-06" db="EMBL/GenBank/DDBJ databases">
        <title>Cloning and characterization of the uncialamcin biosynthetic gene cluster.</title>
        <authorList>
            <person name="Yan X."/>
            <person name="Huang T."/>
            <person name="Ge H."/>
            <person name="Shen B."/>
        </authorList>
    </citation>
    <scope>NUCLEOTIDE SEQUENCE [LARGE SCALE GENOMIC DNA]</scope>
    <source>
        <strain evidence="2 3">DCA2648</strain>
    </source>
</reference>
<dbReference type="Proteomes" id="UP000186455">
    <property type="component" value="Unassembled WGS sequence"/>
</dbReference>
<dbReference type="EMBL" id="LFBV01000012">
    <property type="protein sequence ID" value="OKH90367.1"/>
    <property type="molecule type" value="Genomic_DNA"/>
</dbReference>
<accession>A0A1Q4UXQ2</accession>
<proteinExistence type="predicted"/>
<dbReference type="AlphaFoldDB" id="A0A1Q4UXQ2"/>
<sequence>MLAALGVFVASCSTGGTGTRDEGPARTDTVSQTTPSPTPSPAPKRVNAVRLLLDDPEVSAAVKDGLRPCTGDEYPVDVIYGSLTGVTSTDVVVNVLSCEDAVGLGSYVYRPQGSAYENVFRSEEPPVYAEIDRGDLVVTQQVYADKDPVAFPSGEDVVTYRWATAADAFTERARTHNDYGNAAAGTTAAPPDN</sequence>
<dbReference type="STRING" id="1048205.AB852_34795"/>
<gene>
    <name evidence="2" type="ORF">AB852_34795</name>
</gene>
<evidence type="ECO:0008006" key="4">
    <source>
        <dbReference type="Google" id="ProtNLM"/>
    </source>
</evidence>
<evidence type="ECO:0000256" key="1">
    <source>
        <dbReference type="SAM" id="MobiDB-lite"/>
    </source>
</evidence>
<comment type="caution">
    <text evidence="2">The sequence shown here is derived from an EMBL/GenBank/DDBJ whole genome shotgun (WGS) entry which is preliminary data.</text>
</comment>